<feature type="transmembrane region" description="Helical" evidence="14">
    <location>
        <begin position="71"/>
        <end position="92"/>
    </location>
</feature>
<feature type="transmembrane region" description="Helical" evidence="14">
    <location>
        <begin position="414"/>
        <end position="431"/>
    </location>
</feature>
<evidence type="ECO:0000256" key="11">
    <source>
        <dbReference type="ARBA" id="ARBA00023201"/>
    </source>
</evidence>
<dbReference type="GO" id="GO:0006814">
    <property type="term" value="P:sodium ion transport"/>
    <property type="evidence" value="ECO:0007669"/>
    <property type="project" value="UniProtKB-KW"/>
</dbReference>
<dbReference type="PANTHER" id="PTHR42985">
    <property type="entry name" value="SODIUM-COUPLED MONOCARBOXYLATE TRANSPORTER"/>
    <property type="match status" value="1"/>
</dbReference>
<evidence type="ECO:0000256" key="12">
    <source>
        <dbReference type="ARBA" id="ARBA00036099"/>
    </source>
</evidence>
<keyword evidence="10" id="KW-0325">Glycoprotein</keyword>
<dbReference type="InterPro" id="IPR018212">
    <property type="entry name" value="Na/solute_symporter_CS"/>
</dbReference>
<accession>A0A3E5BFV8</accession>
<evidence type="ECO:0000256" key="1">
    <source>
        <dbReference type="ARBA" id="ARBA00004651"/>
    </source>
</evidence>
<feature type="transmembrane region" description="Helical" evidence="14">
    <location>
        <begin position="221"/>
        <end position="238"/>
    </location>
</feature>
<feature type="transmembrane region" description="Helical" evidence="14">
    <location>
        <begin position="446"/>
        <end position="464"/>
    </location>
</feature>
<dbReference type="InterPro" id="IPR038377">
    <property type="entry name" value="Na/Glc_symporter_sf"/>
</dbReference>
<evidence type="ECO:0000256" key="4">
    <source>
        <dbReference type="ARBA" id="ARBA00022475"/>
    </source>
</evidence>
<evidence type="ECO:0000256" key="2">
    <source>
        <dbReference type="ARBA" id="ARBA00006434"/>
    </source>
</evidence>
<keyword evidence="9 14" id="KW-0472">Membrane</keyword>
<dbReference type="PANTHER" id="PTHR42985:SF40">
    <property type="entry name" value="LD47995P-RELATED"/>
    <property type="match status" value="1"/>
</dbReference>
<evidence type="ECO:0000256" key="10">
    <source>
        <dbReference type="ARBA" id="ARBA00023180"/>
    </source>
</evidence>
<dbReference type="RefSeq" id="WP_117723948.1">
    <property type="nucleotide sequence ID" value="NZ_QSUL01000005.1"/>
</dbReference>
<feature type="transmembrane region" description="Helical" evidence="14">
    <location>
        <begin position="148"/>
        <end position="171"/>
    </location>
</feature>
<dbReference type="Gene3D" id="1.20.1730.10">
    <property type="entry name" value="Sodium/glucose cotransporter"/>
    <property type="match status" value="1"/>
</dbReference>
<proteinExistence type="inferred from homology"/>
<feature type="transmembrane region" description="Helical" evidence="14">
    <location>
        <begin position="178"/>
        <end position="196"/>
    </location>
</feature>
<evidence type="ECO:0000256" key="8">
    <source>
        <dbReference type="ARBA" id="ARBA00023065"/>
    </source>
</evidence>
<keyword evidence="7" id="KW-0915">Sodium</keyword>
<sequence length="552" mass="60301">MNTLDFITIIVFAIGIISVGLSFSGKKKNMKSFFAAGGAVPWQMNGLSLFMGFFSAGTFVVWGSIAYSLGWVSVSIQWTMAIAGLLVGSLIAHRWNKTGVLTAAEYITHRLGVKTQKIFTYLFLFVSLFTTGAFLYPVAKIIEVSTGIPLNTCILLIGGFCIFYVAVGGLWAVVSTDVLQFVILTVAVIIVIPMSFNKVGSITEFIQSAPEGFFKLTSEEYTWPFLIAFGIYNAIFLGGNWAYVQRYTSVRNSSDSQKVGWLFGGLYIISPVLWMLPPMIYKVCNPTLVGLESEGAYLMMCKEVLPAGLLGLVLGGMIFATASSMNSALNISAGVVTNDIFKRLHPQSSDKTLMLVARLSTLAFGILAIVVALMVSSMGGIVNVVISVAALTGVPLYLPVIWTLFSKRQTSQSVLTTTLLSLGINAFFKFVTPNWFNLSLSRTEEMVLGVCFPVLILLLFELYYKYKDKTSPDYCNYKKWEAANQAEKQKVFIETAEATKKQNAFSRKIIGYGILFTSIGIVILGSIAVTGKLLVISIGCLLGITAFFILKK</sequence>
<feature type="transmembrane region" description="Helical" evidence="14">
    <location>
        <begin position="296"/>
        <end position="320"/>
    </location>
</feature>
<feature type="transmembrane region" description="Helical" evidence="14">
    <location>
        <begin position="352"/>
        <end position="375"/>
    </location>
</feature>
<feature type="transmembrane region" description="Helical" evidence="14">
    <location>
        <begin position="259"/>
        <end position="276"/>
    </location>
</feature>
<reference evidence="15 16" key="1">
    <citation type="submission" date="2018-08" db="EMBL/GenBank/DDBJ databases">
        <title>A genome reference for cultivated species of the human gut microbiota.</title>
        <authorList>
            <person name="Zou Y."/>
            <person name="Xue W."/>
            <person name="Luo G."/>
        </authorList>
    </citation>
    <scope>NUCLEOTIDE SEQUENCE [LARGE SCALE GENOMIC DNA]</scope>
    <source>
        <strain evidence="15 16">OM05-15BH</strain>
    </source>
</reference>
<keyword evidence="5 14" id="KW-0812">Transmembrane</keyword>
<dbReference type="GO" id="GO:0005886">
    <property type="term" value="C:plasma membrane"/>
    <property type="evidence" value="ECO:0007669"/>
    <property type="project" value="UniProtKB-SubCell"/>
</dbReference>
<keyword evidence="4" id="KW-1003">Cell membrane</keyword>
<feature type="transmembrane region" description="Helical" evidence="14">
    <location>
        <begin position="509"/>
        <end position="527"/>
    </location>
</feature>
<keyword evidence="3" id="KW-0813">Transport</keyword>
<feature type="transmembrane region" description="Helical" evidence="14">
    <location>
        <begin position="118"/>
        <end position="136"/>
    </location>
</feature>
<dbReference type="EMBL" id="QSUL01000005">
    <property type="protein sequence ID" value="RGN36444.1"/>
    <property type="molecule type" value="Genomic_DNA"/>
</dbReference>
<dbReference type="InterPro" id="IPR001734">
    <property type="entry name" value="Na/solute_symporter"/>
</dbReference>
<dbReference type="InterPro" id="IPR051163">
    <property type="entry name" value="Sodium:Solute_Symporter_SSF"/>
</dbReference>
<evidence type="ECO:0000256" key="3">
    <source>
        <dbReference type="ARBA" id="ARBA00022448"/>
    </source>
</evidence>
<evidence type="ECO:0000256" key="14">
    <source>
        <dbReference type="SAM" id="Phobius"/>
    </source>
</evidence>
<comment type="similarity">
    <text evidence="2 13">Belongs to the sodium:solute symporter (SSF) (TC 2.A.21) family.</text>
</comment>
<evidence type="ECO:0000313" key="15">
    <source>
        <dbReference type="EMBL" id="RGN36444.1"/>
    </source>
</evidence>
<evidence type="ECO:0000313" key="16">
    <source>
        <dbReference type="Proteomes" id="UP000260983"/>
    </source>
</evidence>
<evidence type="ECO:0000256" key="9">
    <source>
        <dbReference type="ARBA" id="ARBA00023136"/>
    </source>
</evidence>
<evidence type="ECO:0000256" key="6">
    <source>
        <dbReference type="ARBA" id="ARBA00022989"/>
    </source>
</evidence>
<dbReference type="Pfam" id="PF00474">
    <property type="entry name" value="SSF"/>
    <property type="match status" value="1"/>
</dbReference>
<feature type="transmembrane region" description="Helical" evidence="14">
    <location>
        <begin position="46"/>
        <end position="65"/>
    </location>
</feature>
<dbReference type="PROSITE" id="PS50283">
    <property type="entry name" value="NA_SOLUT_SYMP_3"/>
    <property type="match status" value="1"/>
</dbReference>
<dbReference type="AlphaFoldDB" id="A0A3E5BFV8"/>
<dbReference type="GO" id="GO:0015293">
    <property type="term" value="F:symporter activity"/>
    <property type="evidence" value="ECO:0007669"/>
    <property type="project" value="TreeGrafter"/>
</dbReference>
<name>A0A3E5BFV8_9BACE</name>
<feature type="transmembrane region" description="Helical" evidence="14">
    <location>
        <begin position="533"/>
        <end position="550"/>
    </location>
</feature>
<keyword evidence="8" id="KW-0406">Ion transport</keyword>
<protein>
    <submittedName>
        <fullName evidence="15">Sodium transporter</fullName>
    </submittedName>
</protein>
<comment type="caution">
    <text evidence="15">The sequence shown here is derived from an EMBL/GenBank/DDBJ whole genome shotgun (WGS) entry which is preliminary data.</text>
</comment>
<feature type="transmembrane region" description="Helical" evidence="14">
    <location>
        <begin position="6"/>
        <end position="25"/>
    </location>
</feature>
<dbReference type="GO" id="GO:0015075">
    <property type="term" value="F:monoatomic ion transmembrane transporter activity"/>
    <property type="evidence" value="ECO:0007669"/>
    <property type="project" value="UniProtKB-ARBA"/>
</dbReference>
<comment type="subcellular location">
    <subcellularLocation>
        <location evidence="1">Cell membrane</location>
        <topology evidence="1">Multi-pass membrane protein</topology>
    </subcellularLocation>
</comment>
<keyword evidence="11" id="KW-0739">Sodium transport</keyword>
<dbReference type="PROSITE" id="PS00456">
    <property type="entry name" value="NA_SOLUT_SYMP_1"/>
    <property type="match status" value="1"/>
</dbReference>
<gene>
    <name evidence="15" type="ORF">DXB65_08545</name>
</gene>
<dbReference type="CDD" id="cd11477">
    <property type="entry name" value="SLC5sbd_u1"/>
    <property type="match status" value="1"/>
</dbReference>
<evidence type="ECO:0000256" key="5">
    <source>
        <dbReference type="ARBA" id="ARBA00022692"/>
    </source>
</evidence>
<evidence type="ECO:0000256" key="7">
    <source>
        <dbReference type="ARBA" id="ARBA00023053"/>
    </source>
</evidence>
<dbReference type="GO" id="GO:0098660">
    <property type="term" value="P:inorganic ion transmembrane transport"/>
    <property type="evidence" value="ECO:0007669"/>
    <property type="project" value="UniProtKB-ARBA"/>
</dbReference>
<evidence type="ECO:0000256" key="13">
    <source>
        <dbReference type="RuleBase" id="RU362091"/>
    </source>
</evidence>
<dbReference type="Proteomes" id="UP000260983">
    <property type="component" value="Unassembled WGS sequence"/>
</dbReference>
<keyword evidence="6 14" id="KW-1133">Transmembrane helix</keyword>
<feature type="transmembrane region" description="Helical" evidence="14">
    <location>
        <begin position="381"/>
        <end position="402"/>
    </location>
</feature>
<organism evidence="15 16">
    <name type="scientific">Bacteroides oleiciplenus</name>
    <dbReference type="NCBI Taxonomy" id="626931"/>
    <lineage>
        <taxon>Bacteria</taxon>
        <taxon>Pseudomonadati</taxon>
        <taxon>Bacteroidota</taxon>
        <taxon>Bacteroidia</taxon>
        <taxon>Bacteroidales</taxon>
        <taxon>Bacteroidaceae</taxon>
        <taxon>Bacteroides</taxon>
    </lineage>
</organism>
<comment type="catalytic activity">
    <reaction evidence="12">
        <text>iodide(out) + 2 Na(+)(out) = iodide(in) + 2 Na(+)(in)</text>
        <dbReference type="Rhea" id="RHEA:71207"/>
        <dbReference type="ChEBI" id="CHEBI:16382"/>
        <dbReference type="ChEBI" id="CHEBI:29101"/>
    </reaction>
</comment>